<evidence type="ECO:0000313" key="1">
    <source>
        <dbReference type="EMBL" id="JAD17427.1"/>
    </source>
</evidence>
<sequence>MTKIGNCSIITYPLYQ</sequence>
<organism evidence="1">
    <name type="scientific">Arundo donax</name>
    <name type="common">Giant reed</name>
    <name type="synonym">Donax arundinaceus</name>
    <dbReference type="NCBI Taxonomy" id="35708"/>
    <lineage>
        <taxon>Eukaryota</taxon>
        <taxon>Viridiplantae</taxon>
        <taxon>Streptophyta</taxon>
        <taxon>Embryophyta</taxon>
        <taxon>Tracheophyta</taxon>
        <taxon>Spermatophyta</taxon>
        <taxon>Magnoliopsida</taxon>
        <taxon>Liliopsida</taxon>
        <taxon>Poales</taxon>
        <taxon>Poaceae</taxon>
        <taxon>PACMAD clade</taxon>
        <taxon>Arundinoideae</taxon>
        <taxon>Arundineae</taxon>
        <taxon>Arundo</taxon>
    </lineage>
</organism>
<name>A0A0A9TTI5_ARUDO</name>
<reference evidence="1" key="1">
    <citation type="submission" date="2014-09" db="EMBL/GenBank/DDBJ databases">
        <authorList>
            <person name="Magalhaes I.L.F."/>
            <person name="Oliveira U."/>
            <person name="Santos F.R."/>
            <person name="Vidigal T.H.D.A."/>
            <person name="Brescovit A.D."/>
            <person name="Santos A.J."/>
        </authorList>
    </citation>
    <scope>NUCLEOTIDE SEQUENCE</scope>
    <source>
        <tissue evidence="1">Shoot tissue taken approximately 20 cm above the soil surface</tissue>
    </source>
</reference>
<protein>
    <submittedName>
        <fullName evidence="1">Uncharacterized protein</fullName>
    </submittedName>
</protein>
<dbReference type="AlphaFoldDB" id="A0A0A9TTI5"/>
<proteinExistence type="predicted"/>
<accession>A0A0A9TTI5</accession>
<reference evidence="1" key="2">
    <citation type="journal article" date="2015" name="Data Brief">
        <title>Shoot transcriptome of the giant reed, Arundo donax.</title>
        <authorList>
            <person name="Barrero R.A."/>
            <person name="Guerrero F.D."/>
            <person name="Moolhuijzen P."/>
            <person name="Goolsby J.A."/>
            <person name="Tidwell J."/>
            <person name="Bellgard S.E."/>
            <person name="Bellgard M.I."/>
        </authorList>
    </citation>
    <scope>NUCLEOTIDE SEQUENCE</scope>
    <source>
        <tissue evidence="1">Shoot tissue taken approximately 20 cm above the soil surface</tissue>
    </source>
</reference>
<dbReference type="EMBL" id="GBRH01280468">
    <property type="protein sequence ID" value="JAD17427.1"/>
    <property type="molecule type" value="Transcribed_RNA"/>
</dbReference>